<evidence type="ECO:0000313" key="2">
    <source>
        <dbReference type="Proteomes" id="UP001473424"/>
    </source>
</evidence>
<dbReference type="Proteomes" id="UP001473424">
    <property type="component" value="Chromosome"/>
</dbReference>
<dbReference type="EMBL" id="AP028955">
    <property type="protein sequence ID" value="BET39227.1"/>
    <property type="molecule type" value="Genomic_DNA"/>
</dbReference>
<sequence length="72" mass="8145">MLFVITFNINIRNICRKTFIINIEMEVPIPYPSLEPKNAPIKVEPAIVTIIPKSAIPASGSWKNSLFFEIKS</sequence>
<keyword evidence="2" id="KW-1185">Reference proteome</keyword>
<gene>
    <name evidence="1" type="ORF">SAP269_18160</name>
</gene>
<accession>A0ABM8JPE2</accession>
<evidence type="ECO:0000313" key="1">
    <source>
        <dbReference type="EMBL" id="BET39227.1"/>
    </source>
</evidence>
<protein>
    <submittedName>
        <fullName evidence="1">Uncharacterized protein</fullName>
    </submittedName>
</protein>
<name>A0ABM8JPE2_9MOLU</name>
<organism evidence="1 2">
    <name type="scientific">Spiroplasma ixodetis</name>
    <dbReference type="NCBI Taxonomy" id="2141"/>
    <lineage>
        <taxon>Bacteria</taxon>
        <taxon>Bacillati</taxon>
        <taxon>Mycoplasmatota</taxon>
        <taxon>Mollicutes</taxon>
        <taxon>Entomoplasmatales</taxon>
        <taxon>Spiroplasmataceae</taxon>
        <taxon>Spiroplasma</taxon>
    </lineage>
</organism>
<proteinExistence type="predicted"/>
<reference evidence="2" key="1">
    <citation type="journal article" date="2024" name="FEMS Microbiol. Lett.">
        <title>Genomic insights into Spiroplasma endosymbionts that induce male-killing and protective phenotypes in the pea aphid.</title>
        <authorList>
            <person name="Arai H."/>
            <person name="Legeai F."/>
            <person name="Kageyama D."/>
            <person name="Sugio A."/>
            <person name="Simon J.C."/>
        </authorList>
    </citation>
    <scope>NUCLEOTIDE SEQUENCE [LARGE SCALE GENOMIC DNA]</scope>
    <source>
        <strain evidence="2">sAp269</strain>
    </source>
</reference>